<organism evidence="2 3">
    <name type="scientific">Listeria farberi</name>
    <dbReference type="NCBI Taxonomy" id="2713500"/>
    <lineage>
        <taxon>Bacteria</taxon>
        <taxon>Bacillati</taxon>
        <taxon>Bacillota</taxon>
        <taxon>Bacilli</taxon>
        <taxon>Bacillales</taxon>
        <taxon>Listeriaceae</taxon>
        <taxon>Listeria</taxon>
    </lineage>
</organism>
<evidence type="ECO:0000313" key="3">
    <source>
        <dbReference type="Proteomes" id="UP000558070"/>
    </source>
</evidence>
<dbReference type="InterPro" id="IPR032579">
    <property type="entry name" value="Phe_SMUG2-like"/>
</dbReference>
<comment type="caution">
    <text evidence="2">The sequence shown here is derived from an EMBL/GenBank/DDBJ whole genome shotgun (WGS) entry which is preliminary data.</text>
</comment>
<gene>
    <name evidence="2" type="ORF">HCB47_09510</name>
</gene>
<proteinExistence type="predicted"/>
<dbReference type="InterPro" id="IPR036895">
    <property type="entry name" value="Uracil-DNA_glycosylase-like_sf"/>
</dbReference>
<name>A0A7X0ZIN5_9LIST</name>
<dbReference type="Pfam" id="PF03167">
    <property type="entry name" value="UDG"/>
    <property type="match status" value="1"/>
</dbReference>
<feature type="domain" description="Uracil-DNA glycosylase-like" evidence="1">
    <location>
        <begin position="53"/>
        <end position="234"/>
    </location>
</feature>
<dbReference type="Gene3D" id="3.40.470.10">
    <property type="entry name" value="Uracil-DNA glycosylase-like domain"/>
    <property type="match status" value="1"/>
</dbReference>
<dbReference type="InterPro" id="IPR005122">
    <property type="entry name" value="Uracil-DNA_glycosylase-like"/>
</dbReference>
<accession>A0A7X0ZIN5</accession>
<dbReference type="AlphaFoldDB" id="A0A7X0ZIN5"/>
<reference evidence="2 3" key="1">
    <citation type="submission" date="2020-03" db="EMBL/GenBank/DDBJ databases">
        <title>Soil Listeria distribution.</title>
        <authorList>
            <person name="Liao J."/>
            <person name="Wiedmann M."/>
        </authorList>
    </citation>
    <scope>NUCLEOTIDE SEQUENCE [LARGE SCALE GENOMIC DNA]</scope>
    <source>
        <strain evidence="2 3">FSL L7-0072</strain>
    </source>
</reference>
<dbReference type="Proteomes" id="UP000558070">
    <property type="component" value="Unassembled WGS sequence"/>
</dbReference>
<dbReference type="EMBL" id="JAARZO010000003">
    <property type="protein sequence ID" value="MBC2287851.1"/>
    <property type="molecule type" value="Genomic_DNA"/>
</dbReference>
<dbReference type="SUPFAM" id="SSF52141">
    <property type="entry name" value="Uracil-DNA glycosylase-like"/>
    <property type="match status" value="1"/>
</dbReference>
<evidence type="ECO:0000259" key="1">
    <source>
        <dbReference type="Pfam" id="PF03167"/>
    </source>
</evidence>
<evidence type="ECO:0000313" key="2">
    <source>
        <dbReference type="EMBL" id="MBC2287851.1"/>
    </source>
</evidence>
<dbReference type="CDD" id="cd19375">
    <property type="entry name" value="UDG-F3-like_SMUG2"/>
    <property type="match status" value="1"/>
</dbReference>
<protein>
    <submittedName>
        <fullName evidence="2">SMUG2 DNA glycosylase family protein</fullName>
    </submittedName>
</protein>
<dbReference type="RefSeq" id="WP_185607946.1">
    <property type="nucleotide sequence ID" value="NZ_JAARZJ010000005.1"/>
</dbReference>
<sequence length="235" mass="27520">MTEKTTLAKQILHFNETLSSNLMALPAGYRVINPYEGDQKELVRNITTRFYQKYYNDMKPRRIIFGSSPARRGSAVTGVPFEDAKHLQSETGIFMDTFYINQSSSDFLYDVMNEYGGCEQFYSDFYMNFVCPLGIVRINAKGNEVNCNYYENKQLREALMPFILESIRNQIDFGMDISVCYCIGSGENFNFLSRINEEHHFFETIIPLEHPRFIMQYNSKNKDIYMKKYLSALKR</sequence>